<reference evidence="2 3" key="1">
    <citation type="journal article" date="2009" name="PLoS Genet.">
        <title>The complete genome and proteome of Laribacter hongkongensis reveal potential mechanisms for adaptations to different temperatures and habitats.</title>
        <authorList>
            <person name="Woo P.C."/>
            <person name="Lau S.K."/>
            <person name="Tse H."/>
            <person name="Teng J.L."/>
            <person name="Curreem S.O."/>
            <person name="Tsang A.K."/>
            <person name="Fan R.Y."/>
            <person name="Wong G.K."/>
            <person name="Huang Y."/>
            <person name="Loman N.J."/>
            <person name="Snyder L.A."/>
            <person name="Cai J.J."/>
            <person name="Huang J.D."/>
            <person name="Mak W."/>
            <person name="Pallen M.J."/>
            <person name="Lok S."/>
            <person name="Yuen K.Y."/>
        </authorList>
    </citation>
    <scope>NUCLEOTIDE SEQUENCE [LARGE SCALE GENOMIC DNA]</scope>
    <source>
        <strain evidence="2 3">HLHK9</strain>
    </source>
</reference>
<protein>
    <submittedName>
        <fullName evidence="2">Uncharacterized protein</fullName>
    </submittedName>
</protein>
<sequence length="40" mass="4593">MQHVSSLEICKRNILPPNLINRRPTHQKIRGDSTPCRSVP</sequence>
<dbReference type="HOGENOM" id="CLU_3291733_0_0_4"/>
<proteinExistence type="predicted"/>
<evidence type="ECO:0000313" key="2">
    <source>
        <dbReference type="EMBL" id="ACO75634.1"/>
    </source>
</evidence>
<dbReference type="AlphaFoldDB" id="C1DCL5"/>
<gene>
    <name evidence="2" type="ordered locus">LHK_02653</name>
</gene>
<accession>C1DCL5</accession>
<dbReference type="KEGG" id="lhk:LHK_02653"/>
<evidence type="ECO:0000256" key="1">
    <source>
        <dbReference type="SAM" id="MobiDB-lite"/>
    </source>
</evidence>
<name>C1DCL5_LARHH</name>
<organism evidence="2 3">
    <name type="scientific">Laribacter hongkongensis (strain HLHK9)</name>
    <dbReference type="NCBI Taxonomy" id="557598"/>
    <lineage>
        <taxon>Bacteria</taxon>
        <taxon>Pseudomonadati</taxon>
        <taxon>Pseudomonadota</taxon>
        <taxon>Betaproteobacteria</taxon>
        <taxon>Neisseriales</taxon>
        <taxon>Aquaspirillaceae</taxon>
        <taxon>Laribacter</taxon>
    </lineage>
</organism>
<evidence type="ECO:0000313" key="3">
    <source>
        <dbReference type="Proteomes" id="UP000002010"/>
    </source>
</evidence>
<keyword evidence="3" id="KW-1185">Reference proteome</keyword>
<feature type="region of interest" description="Disordered" evidence="1">
    <location>
        <begin position="19"/>
        <end position="40"/>
    </location>
</feature>
<dbReference type="EMBL" id="CP001154">
    <property type="protein sequence ID" value="ACO75634.1"/>
    <property type="molecule type" value="Genomic_DNA"/>
</dbReference>
<dbReference type="Proteomes" id="UP000002010">
    <property type="component" value="Chromosome"/>
</dbReference>